<feature type="region of interest" description="Disordered" evidence="3">
    <location>
        <begin position="618"/>
        <end position="653"/>
    </location>
</feature>
<evidence type="ECO:0000313" key="4">
    <source>
        <dbReference type="EMBL" id="ORX95977.1"/>
    </source>
</evidence>
<dbReference type="Gene3D" id="1.25.40.20">
    <property type="entry name" value="Ankyrin repeat-containing domain"/>
    <property type="match status" value="2"/>
</dbReference>
<keyword evidence="2" id="KW-0040">ANK repeat</keyword>
<feature type="compositionally biased region" description="Basic and acidic residues" evidence="3">
    <location>
        <begin position="618"/>
        <end position="633"/>
    </location>
</feature>
<feature type="region of interest" description="Disordered" evidence="3">
    <location>
        <begin position="538"/>
        <end position="559"/>
    </location>
</feature>
<sequence length="687" mass="74913">MPSFWWLHSKVRAELRTDKELQKTSRPPLSYVLSSCSPKIDEWNQLADLGNEEGRLAYAVLLGYSDTTRFLLQSLGKQQQDSIRDPNQPTALHCSAAMGRTELAKFLVDRAPGVFAPCTFPGLDTLVWRMGRISKLPQDQTLCSAGEACEQLFCAVHSESFRALGNLHALHLAIYFGHPDTTDALLKGGEKPSSGPRDYLGKALYIAAGKANSTLPVILRNIDQPLSVLLDWIAKQASGSKQLRSGLERISWTPLVQCAKDIGVDFDERDRYSRTILSKALHFGLGTFAEALVKEGVSIHTLIPPWEVSLAKRACKLRLFMDEPDGEGKTLLFKACRAQKPDFVLALLDGGVGVSRSELHVLARLQIPSRGTSNTASIGLDKIWSLACARIHDANQEDNLGNLPFLSACEAKNFAFAEALLCHSVNPSLPNPVGETCFHIAVRHRMLSTLAPYFAIDGTEPLNTPNADGETPMDLAVRLSVQALRSYPKASLSGLFSNSCTFEFEPKALDDVYNLSKLGANINKRHVSQLLGSSEPSWIDNLPDQASTKDPSSPAKIDPLEVWTRGSSDTVGKLIEQLHSCDGNPEEWRTPNGKSWIQELVIRKKRLEKKEARIAAEEARTTKERKEAEDRRIAARATGGGNQGGVGSSYGGGSYPFGGTSIVKYSYGGGVSYRGGGDDGGLDYGGE</sequence>
<feature type="compositionally biased region" description="Gly residues" evidence="3">
    <location>
        <begin position="638"/>
        <end position="653"/>
    </location>
</feature>
<dbReference type="PANTHER" id="PTHR24173">
    <property type="entry name" value="ANKYRIN REPEAT CONTAINING"/>
    <property type="match status" value="1"/>
</dbReference>
<dbReference type="InterPro" id="IPR036770">
    <property type="entry name" value="Ankyrin_rpt-contain_sf"/>
</dbReference>
<accession>A0A1Y1YDB5</accession>
<dbReference type="AlphaFoldDB" id="A0A1Y1YDB5"/>
<dbReference type="InterPro" id="IPR002110">
    <property type="entry name" value="Ankyrin_rpt"/>
</dbReference>
<dbReference type="PANTHER" id="PTHR24173:SF74">
    <property type="entry name" value="ANKYRIN REPEAT DOMAIN-CONTAINING PROTEIN 16"/>
    <property type="match status" value="1"/>
</dbReference>
<dbReference type="SUPFAM" id="SSF48403">
    <property type="entry name" value="Ankyrin repeat"/>
    <property type="match status" value="1"/>
</dbReference>
<evidence type="ECO:0000256" key="2">
    <source>
        <dbReference type="ARBA" id="ARBA00023043"/>
    </source>
</evidence>
<comment type="caution">
    <text evidence="4">The sequence shown here is derived from an EMBL/GenBank/DDBJ whole genome shotgun (WGS) entry which is preliminary data.</text>
</comment>
<gene>
    <name evidence="4" type="ORF">BCR34DRAFT_578983</name>
</gene>
<evidence type="ECO:0000256" key="1">
    <source>
        <dbReference type="ARBA" id="ARBA00022737"/>
    </source>
</evidence>
<dbReference type="SMART" id="SM00248">
    <property type="entry name" value="ANK"/>
    <property type="match status" value="5"/>
</dbReference>
<protein>
    <submittedName>
        <fullName evidence="4">Ankyrin repeat-containing domain protein</fullName>
    </submittedName>
</protein>
<proteinExistence type="predicted"/>
<evidence type="ECO:0000256" key="3">
    <source>
        <dbReference type="SAM" id="MobiDB-lite"/>
    </source>
</evidence>
<reference evidence="4 5" key="1">
    <citation type="submission" date="2016-07" db="EMBL/GenBank/DDBJ databases">
        <title>Pervasive Adenine N6-methylation of Active Genes in Fungi.</title>
        <authorList>
            <consortium name="DOE Joint Genome Institute"/>
            <person name="Mondo S.J."/>
            <person name="Dannebaum R.O."/>
            <person name="Kuo R.C."/>
            <person name="Labutti K."/>
            <person name="Haridas S."/>
            <person name="Kuo A."/>
            <person name="Salamov A."/>
            <person name="Ahrendt S.R."/>
            <person name="Lipzen A."/>
            <person name="Sullivan W."/>
            <person name="Andreopoulos W.B."/>
            <person name="Clum A."/>
            <person name="Lindquist E."/>
            <person name="Daum C."/>
            <person name="Ramamoorthy G.K."/>
            <person name="Gryganskyi A."/>
            <person name="Culley D."/>
            <person name="Magnuson J.K."/>
            <person name="James T.Y."/>
            <person name="O'Malley M.A."/>
            <person name="Stajich J.E."/>
            <person name="Spatafora J.W."/>
            <person name="Visel A."/>
            <person name="Grigoriev I.V."/>
        </authorList>
    </citation>
    <scope>NUCLEOTIDE SEQUENCE [LARGE SCALE GENOMIC DNA]</scope>
    <source>
        <strain evidence="4 5">CBS 115471</strain>
    </source>
</reference>
<organism evidence="4 5">
    <name type="scientific">Clohesyomyces aquaticus</name>
    <dbReference type="NCBI Taxonomy" id="1231657"/>
    <lineage>
        <taxon>Eukaryota</taxon>
        <taxon>Fungi</taxon>
        <taxon>Dikarya</taxon>
        <taxon>Ascomycota</taxon>
        <taxon>Pezizomycotina</taxon>
        <taxon>Dothideomycetes</taxon>
        <taxon>Pleosporomycetidae</taxon>
        <taxon>Pleosporales</taxon>
        <taxon>Lindgomycetaceae</taxon>
        <taxon>Clohesyomyces</taxon>
    </lineage>
</organism>
<dbReference type="Proteomes" id="UP000193144">
    <property type="component" value="Unassembled WGS sequence"/>
</dbReference>
<keyword evidence="5" id="KW-1185">Reference proteome</keyword>
<dbReference type="EMBL" id="MCFA01000266">
    <property type="protein sequence ID" value="ORX95977.1"/>
    <property type="molecule type" value="Genomic_DNA"/>
</dbReference>
<name>A0A1Y1YDB5_9PLEO</name>
<dbReference type="STRING" id="1231657.A0A1Y1YDB5"/>
<evidence type="ECO:0000313" key="5">
    <source>
        <dbReference type="Proteomes" id="UP000193144"/>
    </source>
</evidence>
<keyword evidence="1" id="KW-0677">Repeat</keyword>